<dbReference type="Proteomes" id="UP001432071">
    <property type="component" value="Chromosome"/>
</dbReference>
<dbReference type="GeneID" id="93766703"/>
<reference evidence="2" key="1">
    <citation type="submission" date="2022-10" db="EMBL/GenBank/DDBJ databases">
        <title>The complete genomes of actinobacterial strains from the NBC collection.</title>
        <authorList>
            <person name="Joergensen T.S."/>
            <person name="Alvarez Arevalo M."/>
            <person name="Sterndorff E.B."/>
            <person name="Faurdal D."/>
            <person name="Vuksanovic O."/>
            <person name="Mourched A.-S."/>
            <person name="Charusanti P."/>
            <person name="Shaw S."/>
            <person name="Blin K."/>
            <person name="Weber T."/>
        </authorList>
    </citation>
    <scope>NUCLEOTIDE SEQUENCE</scope>
    <source>
        <strain evidence="2">NBC_00302</strain>
    </source>
</reference>
<keyword evidence="3" id="KW-1185">Reference proteome</keyword>
<dbReference type="InterPro" id="IPR033458">
    <property type="entry name" value="DUF5134"/>
</dbReference>
<protein>
    <submittedName>
        <fullName evidence="2">DUF5134 domain-containing protein</fullName>
    </submittedName>
</protein>
<accession>A0ABZ1R905</accession>
<dbReference type="RefSeq" id="WP_328737255.1">
    <property type="nucleotide sequence ID" value="NZ_CP108038.1"/>
</dbReference>
<dbReference type="Pfam" id="PF17197">
    <property type="entry name" value="DUF5134"/>
    <property type="match status" value="1"/>
</dbReference>
<evidence type="ECO:0000313" key="2">
    <source>
        <dbReference type="EMBL" id="WUN91321.1"/>
    </source>
</evidence>
<keyword evidence="1" id="KW-1133">Transmembrane helix</keyword>
<sequence>MLDRTPALDAVHGMLTLLFTVVALHVLWHGVRSPGAGRRDRVDLFLHFAMAAAMAAMPWSLGRPLSGPATAVIFTAAALWFPLTAFRPVRPFQPSGPLRRTATAGTAALFADRLPPAAGMAAMAWMPPNPPGGAASAPETLASGVPAAHHTAAHGHAAAASTTATLVTAVLTVYLLACAIRSLTRPMPALRTATDTAHRAAATDPYGHVRDGAMSLGTAVMLLLPH</sequence>
<name>A0ABZ1R905_9ACTN</name>
<keyword evidence="1" id="KW-0812">Transmembrane</keyword>
<proteinExistence type="predicted"/>
<evidence type="ECO:0000256" key="1">
    <source>
        <dbReference type="SAM" id="Phobius"/>
    </source>
</evidence>
<gene>
    <name evidence="2" type="ORF">OHT53_36995</name>
</gene>
<evidence type="ECO:0000313" key="3">
    <source>
        <dbReference type="Proteomes" id="UP001432071"/>
    </source>
</evidence>
<feature type="transmembrane region" description="Helical" evidence="1">
    <location>
        <begin position="43"/>
        <end position="61"/>
    </location>
</feature>
<keyword evidence="1" id="KW-0472">Membrane</keyword>
<feature type="transmembrane region" description="Helical" evidence="1">
    <location>
        <begin position="12"/>
        <end position="31"/>
    </location>
</feature>
<dbReference type="EMBL" id="CP108038">
    <property type="protein sequence ID" value="WUN91321.1"/>
    <property type="molecule type" value="Genomic_DNA"/>
</dbReference>
<organism evidence="2 3">
    <name type="scientific">Streptomyces bobili</name>
    <dbReference type="NCBI Taxonomy" id="67280"/>
    <lineage>
        <taxon>Bacteria</taxon>
        <taxon>Bacillati</taxon>
        <taxon>Actinomycetota</taxon>
        <taxon>Actinomycetes</taxon>
        <taxon>Kitasatosporales</taxon>
        <taxon>Streptomycetaceae</taxon>
        <taxon>Streptomyces</taxon>
    </lineage>
</organism>